<accession>A0A6P8XH58</accession>
<feature type="compositionally biased region" description="Basic and acidic residues" evidence="3">
    <location>
        <begin position="220"/>
        <end position="237"/>
    </location>
</feature>
<dbReference type="Proteomes" id="UP000515160">
    <property type="component" value="Chromosome 4"/>
</dbReference>
<evidence type="ECO:0000256" key="1">
    <source>
        <dbReference type="ARBA" id="ARBA00004496"/>
    </source>
</evidence>
<dbReference type="RefSeq" id="XP_034111932.1">
    <property type="nucleotide sequence ID" value="XM_034256041.2"/>
</dbReference>
<keyword evidence="4" id="KW-1185">Reference proteome</keyword>
<feature type="compositionally biased region" description="Polar residues" evidence="3">
    <location>
        <begin position="947"/>
        <end position="976"/>
    </location>
</feature>
<feature type="compositionally biased region" description="Basic and acidic residues" evidence="3">
    <location>
        <begin position="271"/>
        <end position="282"/>
    </location>
</feature>
<dbReference type="GO" id="GO:0017148">
    <property type="term" value="P:negative regulation of translation"/>
    <property type="evidence" value="ECO:0007669"/>
    <property type="project" value="TreeGrafter"/>
</dbReference>
<evidence type="ECO:0000313" key="5">
    <source>
        <dbReference type="RefSeq" id="XP_034111932.1"/>
    </source>
</evidence>
<protein>
    <submittedName>
        <fullName evidence="5">Eukaryotic translation initiation factor 4E transporter</fullName>
    </submittedName>
</protein>
<feature type="region of interest" description="Disordered" evidence="3">
    <location>
        <begin position="209"/>
        <end position="334"/>
    </location>
</feature>
<comment type="subcellular location">
    <subcellularLocation>
        <location evidence="1">Cytoplasm</location>
    </subcellularLocation>
</comment>
<dbReference type="GeneID" id="117573116"/>
<dbReference type="GO" id="GO:0036464">
    <property type="term" value="C:cytoplasmic ribonucleoprotein granule"/>
    <property type="evidence" value="ECO:0007669"/>
    <property type="project" value="UniProtKB-ARBA"/>
</dbReference>
<proteinExistence type="predicted"/>
<sequence>MEYVKNKARYSRADLLALRYEASAQQRPNCANKLELQTLNFWKIIGLPTSANVNSSSNNTCYVNKSGISPDRDRESINLTSSTNVLSSRRALRNRERAHNYYQRFSSSEQQIEDSQGQSQISLIPGSVSSNISSYKTTAHIDQRSISSSHLMPAFAKRRFVTVSGGGACNEASNESQQVKVNASLMIYTDRSLNPKDANADIKAQLRHHNNSLGSGSPVEWERTEKQSNSQRCHDKSLTLSPTFQSLRQQGTGISTQERRIGSGRLLPRNDNWEFKNQETDASKSNLDNDQVQNGSISSQHRAFSCKANDKSNDNISDRDRRREDSKKNAVSTRRVFNKDKFNFMESANQSINRGRRGTNNLYHQSHDAYEPEWFSAGPTSQHETIDLHGFEDIESEERPSKTDAALKDPNETSNKQIVIETTATIGSRSSSVGSLIQIESSNYDIMDSNATAVLGDPQNKHHNQICKADVEFNFDAFLSMDPMDHSLMRKEGEVHRQITETSRFSRWFSPNEPASNNEITLSSTLETQEIPSVKDLEAQMKKVDLRAEYLNVNSLTNSLKPIHTTEHSDDKSLPRDTEAFKRLLQQLGSQTSGHPVADSYLINVAAVRGGPIANAQDLYKPIAQIKKDEILSYQQQRIVKNDSNSPHGHNNDSMQLPQNLLQTQVMPSPLDAILPGPEHGSLPLQTQKRVDVQHLLQSVIRGDVSFEFLEKELNNPNTTAQSREMIATVLFEYTNSGRFVAQQKSLNLHNDASPTNVVKNYPLLNRNHGSLVSEDLFANISNQVTNQHQQPLRHSSSPTPLAFTPTSVLRKMTADKETTSLYSNNNNAINYQQQQYHQNYHQLPTSFTKCSNVHNMMNDSSVITAGINLQPRMILGGNYAIQNQNQLNNPQVSPKILPQQMSQSRGQQTSKWPPASKSYGRPILKGNMNSALTVSSFNNMQQQINQQRLKSMQQTDAINSESVQGSGPSPQQNIHNDGISQQIQHQHYLQQQQQQQSRLRLMHGDLHCPTNIPIKPSASIIGGGTDDKSLMNNRLSPLNYHRDDHLSPTANQLSQWFSPELLARASAGKLPLLNMNQALSLEEFERNIQHSSATVLN</sequence>
<dbReference type="Pfam" id="PF10477">
    <property type="entry name" value="EIF4E-T"/>
    <property type="match status" value="1"/>
</dbReference>
<evidence type="ECO:0000256" key="3">
    <source>
        <dbReference type="SAM" id="MobiDB-lite"/>
    </source>
</evidence>
<feature type="region of interest" description="Disordered" evidence="3">
    <location>
        <begin position="891"/>
        <end position="925"/>
    </location>
</feature>
<reference evidence="5" key="1">
    <citation type="submission" date="2025-08" db="UniProtKB">
        <authorList>
            <consortium name="RefSeq"/>
        </authorList>
    </citation>
    <scope>IDENTIFICATION</scope>
    <source>
        <strain evidence="5">15112-1751.03</strain>
        <tissue evidence="5">Whole Adult</tissue>
    </source>
</reference>
<dbReference type="GO" id="GO:0005634">
    <property type="term" value="C:nucleus"/>
    <property type="evidence" value="ECO:0007669"/>
    <property type="project" value="TreeGrafter"/>
</dbReference>
<keyword evidence="5" id="KW-0648">Protein biosynthesis</keyword>
<feature type="compositionally biased region" description="Basic and acidic residues" evidence="3">
    <location>
        <begin position="308"/>
        <end position="328"/>
    </location>
</feature>
<feature type="compositionally biased region" description="Polar residues" evidence="3">
    <location>
        <begin position="900"/>
        <end position="912"/>
    </location>
</feature>
<dbReference type="GO" id="GO:0003729">
    <property type="term" value="F:mRNA binding"/>
    <property type="evidence" value="ECO:0007669"/>
    <property type="project" value="TreeGrafter"/>
</dbReference>
<evidence type="ECO:0000313" key="4">
    <source>
        <dbReference type="Proteomes" id="UP000515160"/>
    </source>
</evidence>
<dbReference type="AlphaFoldDB" id="A0A6P8XH58"/>
<evidence type="ECO:0000256" key="2">
    <source>
        <dbReference type="ARBA" id="ARBA00022490"/>
    </source>
</evidence>
<dbReference type="InterPro" id="IPR018862">
    <property type="entry name" value="eIF4E-T"/>
</dbReference>
<dbReference type="GO" id="GO:0003743">
    <property type="term" value="F:translation initiation factor activity"/>
    <property type="evidence" value="ECO:0007669"/>
    <property type="project" value="UniProtKB-KW"/>
</dbReference>
<keyword evidence="2" id="KW-0963">Cytoplasm</keyword>
<feature type="region of interest" description="Disordered" evidence="3">
    <location>
        <begin position="947"/>
        <end position="977"/>
    </location>
</feature>
<keyword evidence="5" id="KW-0396">Initiation factor</keyword>
<organism evidence="4 5">
    <name type="scientific">Drosophila albomicans</name>
    <name type="common">Fruit fly</name>
    <dbReference type="NCBI Taxonomy" id="7291"/>
    <lineage>
        <taxon>Eukaryota</taxon>
        <taxon>Metazoa</taxon>
        <taxon>Ecdysozoa</taxon>
        <taxon>Arthropoda</taxon>
        <taxon>Hexapoda</taxon>
        <taxon>Insecta</taxon>
        <taxon>Pterygota</taxon>
        <taxon>Neoptera</taxon>
        <taxon>Endopterygota</taxon>
        <taxon>Diptera</taxon>
        <taxon>Brachycera</taxon>
        <taxon>Muscomorpha</taxon>
        <taxon>Ephydroidea</taxon>
        <taxon>Drosophilidae</taxon>
        <taxon>Drosophila</taxon>
    </lineage>
</organism>
<name>A0A6P8XH58_DROAB</name>
<feature type="compositionally biased region" description="Polar residues" evidence="3">
    <location>
        <begin position="283"/>
        <end position="302"/>
    </location>
</feature>
<dbReference type="PANTHER" id="PTHR12269">
    <property type="entry name" value="EUKARYOTIC TRANSLATION INITIATION FACTOR 4E TRANSPORTER"/>
    <property type="match status" value="1"/>
</dbReference>
<feature type="compositionally biased region" description="Polar residues" evidence="3">
    <location>
        <begin position="238"/>
        <end position="256"/>
    </location>
</feature>
<gene>
    <name evidence="5" type="primary">LOC117573116</name>
</gene>
<dbReference type="OrthoDB" id="8916892at2759"/>
<dbReference type="PANTHER" id="PTHR12269:SF1">
    <property type="entry name" value="EUKARYOTIC TRANSLATION INITIATION FACTOR 4E TRANSPORTER"/>
    <property type="match status" value="1"/>
</dbReference>